<gene>
    <name evidence="8" type="ORF">QQ020_15340</name>
</gene>
<comment type="caution">
    <text evidence="8">The sequence shown here is derived from an EMBL/GenBank/DDBJ whole genome shotgun (WGS) entry which is preliminary data.</text>
</comment>
<reference evidence="8" key="1">
    <citation type="submission" date="2023-06" db="EMBL/GenBank/DDBJ databases">
        <title>Genomic of Agaribacillus aureum.</title>
        <authorList>
            <person name="Wang G."/>
        </authorList>
    </citation>
    <scope>NUCLEOTIDE SEQUENCE</scope>
    <source>
        <strain evidence="8">BMA12</strain>
    </source>
</reference>
<dbReference type="Proteomes" id="UP001172083">
    <property type="component" value="Unassembled WGS sequence"/>
</dbReference>
<evidence type="ECO:0000313" key="9">
    <source>
        <dbReference type="Proteomes" id="UP001172083"/>
    </source>
</evidence>
<dbReference type="RefSeq" id="WP_346758782.1">
    <property type="nucleotide sequence ID" value="NZ_JAUJEB010000003.1"/>
</dbReference>
<name>A0ABT8L6X2_9BACT</name>
<dbReference type="CDD" id="cd08977">
    <property type="entry name" value="SusD"/>
    <property type="match status" value="1"/>
</dbReference>
<accession>A0ABT8L6X2</accession>
<dbReference type="Pfam" id="PF07980">
    <property type="entry name" value="SusD_RagB"/>
    <property type="match status" value="1"/>
</dbReference>
<dbReference type="Pfam" id="PF14322">
    <property type="entry name" value="SusD-like_3"/>
    <property type="match status" value="1"/>
</dbReference>
<dbReference type="PROSITE" id="PS51257">
    <property type="entry name" value="PROKAR_LIPOPROTEIN"/>
    <property type="match status" value="1"/>
</dbReference>
<evidence type="ECO:0000259" key="7">
    <source>
        <dbReference type="Pfam" id="PF14322"/>
    </source>
</evidence>
<comment type="subcellular location">
    <subcellularLocation>
        <location evidence="1">Cell outer membrane</location>
    </subcellularLocation>
</comment>
<keyword evidence="5" id="KW-0998">Cell outer membrane</keyword>
<dbReference type="SUPFAM" id="SSF48452">
    <property type="entry name" value="TPR-like"/>
    <property type="match status" value="1"/>
</dbReference>
<dbReference type="InterPro" id="IPR011990">
    <property type="entry name" value="TPR-like_helical_dom_sf"/>
</dbReference>
<evidence type="ECO:0000256" key="3">
    <source>
        <dbReference type="ARBA" id="ARBA00022729"/>
    </source>
</evidence>
<evidence type="ECO:0000256" key="5">
    <source>
        <dbReference type="ARBA" id="ARBA00023237"/>
    </source>
</evidence>
<keyword evidence="3" id="KW-0732">Signal</keyword>
<dbReference type="EMBL" id="JAUJEB010000003">
    <property type="protein sequence ID" value="MDN5213443.1"/>
    <property type="molecule type" value="Genomic_DNA"/>
</dbReference>
<keyword evidence="9" id="KW-1185">Reference proteome</keyword>
<sequence>MNTLNKLLIICFVGFGLGACEDKVLNLDDPSAPTDAVFFTSQDQLEVALAGIYATANYTLPDPFPQVLDHATDFGFSRGNVSGTATVTTGGMTSTNGLASGFWNRMYQGIQRANNLLNNMSKAEENTDPTRFSEIRGEALFLRAFFYNYLVELFGDVPYRTEVATSLEGLSLERTPKAEIVNNILSDLQTATGLLPDTWGSSNRGRASAMAAHTLRARVALYNENWTIAEEAAEAVMNGGVHSLFADYEALFTAAGSGSEEVIFDLSYQQGTRTHGLPRRQGTRFGGWAQFVPSQQMVDSYETVNGLPIDEDPAFDPANPYENRDPRLKASIVVPGEVWTGRIFETHSDSVATWTVEGGVNIARTLNLNSADFRGITKTDLVSGASFTTSGANEFGAYTGYNWKKFSDEPALMGDGNVDQSELSIILMRYAEVLLIYAEAKIEAGTIDQSVLDAINDVRARAYGTDRGDVANYPAITTMDQSGLRKVIRRERQAELADEGFRLFDIRRWRTAEKVMNGILFGSPANGWSKIGGTLGFVPDIDDDGFVSYAGAPSQPRAIKGNLDYREVEVRLFNPARDYLWAIPQSEIDATEGVVTQNPGGY</sequence>
<evidence type="ECO:0000256" key="4">
    <source>
        <dbReference type="ARBA" id="ARBA00023136"/>
    </source>
</evidence>
<dbReference type="InterPro" id="IPR033985">
    <property type="entry name" value="SusD-like_N"/>
</dbReference>
<evidence type="ECO:0000313" key="8">
    <source>
        <dbReference type="EMBL" id="MDN5213443.1"/>
    </source>
</evidence>
<organism evidence="8 9">
    <name type="scientific">Agaribacillus aureus</name>
    <dbReference type="NCBI Taxonomy" id="3051825"/>
    <lineage>
        <taxon>Bacteria</taxon>
        <taxon>Pseudomonadati</taxon>
        <taxon>Bacteroidota</taxon>
        <taxon>Cytophagia</taxon>
        <taxon>Cytophagales</taxon>
        <taxon>Splendidivirgaceae</taxon>
        <taxon>Agaribacillus</taxon>
    </lineage>
</organism>
<proteinExistence type="inferred from homology"/>
<keyword evidence="4" id="KW-0472">Membrane</keyword>
<feature type="domain" description="SusD-like N-terminal" evidence="7">
    <location>
        <begin position="36"/>
        <end position="221"/>
    </location>
</feature>
<dbReference type="InterPro" id="IPR012944">
    <property type="entry name" value="SusD_RagB_dom"/>
</dbReference>
<dbReference type="Gene3D" id="1.25.40.390">
    <property type="match status" value="1"/>
</dbReference>
<evidence type="ECO:0000259" key="6">
    <source>
        <dbReference type="Pfam" id="PF07980"/>
    </source>
</evidence>
<evidence type="ECO:0000256" key="1">
    <source>
        <dbReference type="ARBA" id="ARBA00004442"/>
    </source>
</evidence>
<protein>
    <submittedName>
        <fullName evidence="8">RagB/SusD family nutrient uptake outer membrane protein</fullName>
    </submittedName>
</protein>
<feature type="domain" description="RagB/SusD" evidence="6">
    <location>
        <begin position="261"/>
        <end position="600"/>
    </location>
</feature>
<comment type="similarity">
    <text evidence="2">Belongs to the SusD family.</text>
</comment>
<evidence type="ECO:0000256" key="2">
    <source>
        <dbReference type="ARBA" id="ARBA00006275"/>
    </source>
</evidence>